<evidence type="ECO:0000313" key="4">
    <source>
        <dbReference type="Proteomes" id="UP000008810"/>
    </source>
</evidence>
<dbReference type="FunCoup" id="A0A0Q3JXR5">
    <property type="interactions" value="444"/>
</dbReference>
<evidence type="ECO:0000256" key="1">
    <source>
        <dbReference type="SAM" id="MobiDB-lite"/>
    </source>
</evidence>
<organism evidence="2">
    <name type="scientific">Brachypodium distachyon</name>
    <name type="common">Purple false brome</name>
    <name type="synonym">Trachynia distachya</name>
    <dbReference type="NCBI Taxonomy" id="15368"/>
    <lineage>
        <taxon>Eukaryota</taxon>
        <taxon>Viridiplantae</taxon>
        <taxon>Streptophyta</taxon>
        <taxon>Embryophyta</taxon>
        <taxon>Tracheophyta</taxon>
        <taxon>Spermatophyta</taxon>
        <taxon>Magnoliopsida</taxon>
        <taxon>Liliopsida</taxon>
        <taxon>Poales</taxon>
        <taxon>Poaceae</taxon>
        <taxon>BOP clade</taxon>
        <taxon>Pooideae</taxon>
        <taxon>Stipodae</taxon>
        <taxon>Brachypodieae</taxon>
        <taxon>Brachypodium</taxon>
    </lineage>
</organism>
<dbReference type="Gramene" id="KQK03265">
    <property type="protein sequence ID" value="KQK03265"/>
    <property type="gene ID" value="BRADI_2g06710v3"/>
</dbReference>
<dbReference type="EMBL" id="CM000881">
    <property type="protein sequence ID" value="KQK03265.2"/>
    <property type="molecule type" value="Genomic_DNA"/>
</dbReference>
<feature type="region of interest" description="Disordered" evidence="1">
    <location>
        <begin position="1"/>
        <end position="65"/>
    </location>
</feature>
<feature type="compositionally biased region" description="Low complexity" evidence="1">
    <location>
        <begin position="9"/>
        <end position="37"/>
    </location>
</feature>
<protein>
    <submittedName>
        <fullName evidence="2 3">Uncharacterized protein</fullName>
    </submittedName>
</protein>
<dbReference type="OrthoDB" id="779264at2759"/>
<dbReference type="Proteomes" id="UP000008810">
    <property type="component" value="Chromosome 2"/>
</dbReference>
<name>A0A0Q3JXR5_BRADI</name>
<proteinExistence type="predicted"/>
<reference evidence="2" key="2">
    <citation type="submission" date="2017-06" db="EMBL/GenBank/DDBJ databases">
        <title>WGS assembly of Brachypodium distachyon.</title>
        <authorList>
            <consortium name="The International Brachypodium Initiative"/>
            <person name="Lucas S."/>
            <person name="Harmon-Smith M."/>
            <person name="Lail K."/>
            <person name="Tice H."/>
            <person name="Grimwood J."/>
            <person name="Bruce D."/>
            <person name="Barry K."/>
            <person name="Shu S."/>
            <person name="Lindquist E."/>
            <person name="Wang M."/>
            <person name="Pitluck S."/>
            <person name="Vogel J.P."/>
            <person name="Garvin D.F."/>
            <person name="Mockler T.C."/>
            <person name="Schmutz J."/>
            <person name="Rokhsar D."/>
            <person name="Bevan M.W."/>
        </authorList>
    </citation>
    <scope>NUCLEOTIDE SEQUENCE</scope>
    <source>
        <strain evidence="2">Bd21</strain>
    </source>
</reference>
<dbReference type="RefSeq" id="XP_003565485.2">
    <property type="nucleotide sequence ID" value="XM_003565437.4"/>
</dbReference>
<gene>
    <name evidence="3" type="primary">LOC100822525</name>
    <name evidence="2" type="ORF">BRADI_2g06710v3</name>
</gene>
<dbReference type="EnsemblPlants" id="KQK03265">
    <property type="protein sequence ID" value="KQK03265"/>
    <property type="gene ID" value="BRADI_2g06710v3"/>
</dbReference>
<accession>A0A0Q3JXR5</accession>
<evidence type="ECO:0000313" key="2">
    <source>
        <dbReference type="EMBL" id="KQK03265.2"/>
    </source>
</evidence>
<dbReference type="AlphaFoldDB" id="A0A0Q3JXR5"/>
<reference evidence="2 3" key="1">
    <citation type="journal article" date="2010" name="Nature">
        <title>Genome sequencing and analysis of the model grass Brachypodium distachyon.</title>
        <authorList>
            <consortium name="International Brachypodium Initiative"/>
        </authorList>
    </citation>
    <scope>NUCLEOTIDE SEQUENCE [LARGE SCALE GENOMIC DNA]</scope>
    <source>
        <strain evidence="2 3">Bd21</strain>
    </source>
</reference>
<feature type="compositionally biased region" description="Basic residues" evidence="1">
    <location>
        <begin position="42"/>
        <end position="51"/>
    </location>
</feature>
<dbReference type="KEGG" id="bdi:100822525"/>
<evidence type="ECO:0000313" key="3">
    <source>
        <dbReference type="EnsemblPlants" id="KQK03265"/>
    </source>
</evidence>
<keyword evidence="4" id="KW-1185">Reference proteome</keyword>
<dbReference type="GeneID" id="100822525"/>
<sequence>MESSLCTPSHAMATRAHAAPSTASPRRASTSPSLSLLQPGRLRARAVRAHSRAPEPEPEPQAALPRTTALRVGAGVALALALGSASWAAPPWRGGGGAGTALVQPAALMCTLNAVADGAERGGAGIPAAVPGVRTSVDALSDSLFRREDAPRDRATLTDLVFEQVTKEHIGDRGKLTSLLQKEWAASRDSERKLDLGLLLTDVLVNQREWQRAKEVCQQLTGRYQRDSRPYLHLAVINMMMAVETMLSPETATADEIEKMSKNAMDAWKEFKNKYELAKGATESSA</sequence>
<reference evidence="3" key="3">
    <citation type="submission" date="2018-08" db="UniProtKB">
        <authorList>
            <consortium name="EnsemblPlants"/>
        </authorList>
    </citation>
    <scope>IDENTIFICATION</scope>
    <source>
        <strain evidence="3">cv. Bd21</strain>
    </source>
</reference>